<dbReference type="EMBL" id="MN740471">
    <property type="protein sequence ID" value="QHU28347.1"/>
    <property type="molecule type" value="Genomic_DNA"/>
</dbReference>
<organism evidence="1">
    <name type="scientific">viral metagenome</name>
    <dbReference type="NCBI Taxonomy" id="1070528"/>
    <lineage>
        <taxon>unclassified sequences</taxon>
        <taxon>metagenomes</taxon>
        <taxon>organismal metagenomes</taxon>
    </lineage>
</organism>
<name>A0A6C0LD35_9ZZZZ</name>
<sequence>MNRLPNDVILHISGYYGEKIPNDLSKQINDQRLLYMIKEKEYYNRTLRLWKIGDLIKKLEMNRNAIQKFVQMHKNKSWEDWNKIVNKIWWSYTLEERTDFFKKNCNFAEPMFITGAAFIDHLKSSA</sequence>
<reference evidence="1" key="1">
    <citation type="journal article" date="2020" name="Nature">
        <title>Giant virus diversity and host interactions through global metagenomics.</title>
        <authorList>
            <person name="Schulz F."/>
            <person name="Roux S."/>
            <person name="Paez-Espino D."/>
            <person name="Jungbluth S."/>
            <person name="Walsh D.A."/>
            <person name="Denef V.J."/>
            <person name="McMahon K.D."/>
            <person name="Konstantinidis K.T."/>
            <person name="Eloe-Fadrosh E.A."/>
            <person name="Kyrpides N.C."/>
            <person name="Woyke T."/>
        </authorList>
    </citation>
    <scope>NUCLEOTIDE SEQUENCE</scope>
    <source>
        <strain evidence="1">GVMAG-M-3300027770-73</strain>
    </source>
</reference>
<proteinExistence type="predicted"/>
<evidence type="ECO:0000313" key="1">
    <source>
        <dbReference type="EMBL" id="QHU28347.1"/>
    </source>
</evidence>
<protein>
    <submittedName>
        <fullName evidence="1">Uncharacterized protein</fullName>
    </submittedName>
</protein>
<dbReference type="AlphaFoldDB" id="A0A6C0LD35"/>
<accession>A0A6C0LD35</accession>